<sequence>MSSYTKMERSSSTGASKGFRLKYGRRFSVQMLRSRLFYILRHALRSLIRGLTGSCRRRKKKAQNSTSRGKRKLATESQKCGKDRDEVFYSEAIADCLEFIKRSSSASSDIENDAKKYES</sequence>
<evidence type="ECO:0000256" key="1">
    <source>
        <dbReference type="SAM" id="MobiDB-lite"/>
    </source>
</evidence>
<keyword evidence="3" id="KW-1185">Reference proteome</keyword>
<accession>A0A7N0UTU0</accession>
<dbReference type="PANTHER" id="PTHR34996:SF3">
    <property type="entry name" value="OS06G0327400 PROTEIN"/>
    <property type="match status" value="1"/>
</dbReference>
<evidence type="ECO:0000313" key="3">
    <source>
        <dbReference type="Proteomes" id="UP000594263"/>
    </source>
</evidence>
<dbReference type="PANTHER" id="PTHR34996">
    <property type="entry name" value="OS06G0327400 PROTEIN"/>
    <property type="match status" value="1"/>
</dbReference>
<protein>
    <submittedName>
        <fullName evidence="2">Uncharacterized protein</fullName>
    </submittedName>
</protein>
<feature type="region of interest" description="Disordered" evidence="1">
    <location>
        <begin position="55"/>
        <end position="78"/>
    </location>
</feature>
<organism evidence="2 3">
    <name type="scientific">Kalanchoe fedtschenkoi</name>
    <name type="common">Lavender scallops</name>
    <name type="synonym">South American air plant</name>
    <dbReference type="NCBI Taxonomy" id="63787"/>
    <lineage>
        <taxon>Eukaryota</taxon>
        <taxon>Viridiplantae</taxon>
        <taxon>Streptophyta</taxon>
        <taxon>Embryophyta</taxon>
        <taxon>Tracheophyta</taxon>
        <taxon>Spermatophyta</taxon>
        <taxon>Magnoliopsida</taxon>
        <taxon>eudicotyledons</taxon>
        <taxon>Gunneridae</taxon>
        <taxon>Pentapetalae</taxon>
        <taxon>Saxifragales</taxon>
        <taxon>Crassulaceae</taxon>
        <taxon>Kalanchoe</taxon>
    </lineage>
</organism>
<feature type="compositionally biased region" description="Basic residues" evidence="1">
    <location>
        <begin position="55"/>
        <end position="72"/>
    </location>
</feature>
<evidence type="ECO:0000313" key="2">
    <source>
        <dbReference type="EnsemblPlants" id="Kaladp0084s0078.1.v1.1.CDS.1"/>
    </source>
</evidence>
<dbReference type="Gramene" id="Kaladp0084s0078.1.v1.1">
    <property type="protein sequence ID" value="Kaladp0084s0078.1.v1.1.CDS.1"/>
    <property type="gene ID" value="Kaladp0084s0078.v1.1"/>
</dbReference>
<dbReference type="Proteomes" id="UP000594263">
    <property type="component" value="Unplaced"/>
</dbReference>
<dbReference type="AlphaFoldDB" id="A0A7N0UTU0"/>
<name>A0A7N0UTU0_KALFE</name>
<proteinExistence type="predicted"/>
<reference evidence="2" key="1">
    <citation type="submission" date="2021-01" db="UniProtKB">
        <authorList>
            <consortium name="EnsemblPlants"/>
        </authorList>
    </citation>
    <scope>IDENTIFICATION</scope>
</reference>
<dbReference type="EnsemblPlants" id="Kaladp0084s0078.1.v1.1">
    <property type="protein sequence ID" value="Kaladp0084s0078.1.v1.1.CDS.1"/>
    <property type="gene ID" value="Kaladp0084s0078.v1.1"/>
</dbReference>